<dbReference type="InterPro" id="IPR021365">
    <property type="entry name" value="DUF2891"/>
</dbReference>
<evidence type="ECO:0008006" key="3">
    <source>
        <dbReference type="Google" id="ProtNLM"/>
    </source>
</evidence>
<evidence type="ECO:0000313" key="2">
    <source>
        <dbReference type="Proteomes" id="UP000028547"/>
    </source>
</evidence>
<dbReference type="Proteomes" id="UP000028547">
    <property type="component" value="Unassembled WGS sequence"/>
</dbReference>
<dbReference type="AlphaFoldDB" id="A0A084SH22"/>
<name>A0A084SH22_9BACT</name>
<dbReference type="EMBL" id="JPMI01000340">
    <property type="protein sequence ID" value="KFA87757.1"/>
    <property type="molecule type" value="Genomic_DNA"/>
</dbReference>
<protein>
    <recommendedName>
        <fullName evidence="3">DUF2891 domain-containing protein</fullName>
    </recommendedName>
</protein>
<dbReference type="Pfam" id="PF11199">
    <property type="entry name" value="DUF2891"/>
    <property type="match status" value="1"/>
</dbReference>
<proteinExistence type="predicted"/>
<reference evidence="1 2" key="1">
    <citation type="submission" date="2014-07" db="EMBL/GenBank/DDBJ databases">
        <title>Draft Genome Sequence of Gephyronic Acid Producer, Cystobacter violaceus Strain Cb vi76.</title>
        <authorList>
            <person name="Stevens D.C."/>
            <person name="Young J."/>
            <person name="Carmichael R."/>
            <person name="Tan J."/>
            <person name="Taylor R.E."/>
        </authorList>
    </citation>
    <scope>NUCLEOTIDE SEQUENCE [LARGE SCALE GENOMIC DNA]</scope>
    <source>
        <strain evidence="1 2">Cb vi76</strain>
    </source>
</reference>
<comment type="caution">
    <text evidence="1">The sequence shown here is derived from an EMBL/GenBank/DDBJ whole genome shotgun (WGS) entry which is preliminary data.</text>
</comment>
<gene>
    <name evidence="1" type="ORF">Q664_45590</name>
</gene>
<organism evidence="1 2">
    <name type="scientific">Archangium violaceum Cb vi76</name>
    <dbReference type="NCBI Taxonomy" id="1406225"/>
    <lineage>
        <taxon>Bacteria</taxon>
        <taxon>Pseudomonadati</taxon>
        <taxon>Myxococcota</taxon>
        <taxon>Myxococcia</taxon>
        <taxon>Myxococcales</taxon>
        <taxon>Cystobacterineae</taxon>
        <taxon>Archangiaceae</taxon>
        <taxon>Archangium</taxon>
    </lineage>
</organism>
<sequence>MSSPLLLTILVTTLTSNTPPSPEFGAEAATRFAELALACVHKEYPNKIAHVMAGDADVRPPRELTPAFYGCYDWHSAVHGHWLLVRLARTFPEAPFAARAREALAKSLTPANIEAEVRYLSAPGRVSFERPYGLAWLLQLAAELREWDDPQAREWSATLKPLETRAADRLREWLPKLSRPIREGEHDQTAFSFGLILDWARRAEDRAMEQLLTSRVETYYGKDVRGPLAYEPSGQDFLSPCLGEADLMRRLLPPARFATWLRGFLPQIPTDGSTAWLAPAVVTDPSDPKLAHLDGLNLSRAWMLEGIVSGLPPADKRLRALRATAKLHREAGLRAVTGAHYEGGHWLGSFAVYLVTGRGLREP</sequence>
<dbReference type="RefSeq" id="WP_043411106.1">
    <property type="nucleotide sequence ID" value="NZ_JPMI01000340.1"/>
</dbReference>
<accession>A0A084SH22</accession>
<evidence type="ECO:0000313" key="1">
    <source>
        <dbReference type="EMBL" id="KFA87757.1"/>
    </source>
</evidence>